<dbReference type="InterPro" id="IPR043143">
    <property type="entry name" value="Mal/L-sulf/L-lact_DH-like_NADP"/>
</dbReference>
<dbReference type="AlphaFoldDB" id="A0A2V4B228"/>
<keyword evidence="2" id="KW-0560">Oxidoreductase</keyword>
<reference evidence="3 4" key="1">
    <citation type="submission" date="2016-07" db="EMBL/GenBank/DDBJ databases">
        <title>Draft genome sequence of Prauserella muralis DSM 45305, isolated from a mould-covered wall in an indoor environment.</title>
        <authorList>
            <person name="Ruckert C."/>
            <person name="Albersmeier A."/>
            <person name="Jiang C.-L."/>
            <person name="Jiang Y."/>
            <person name="Kalinowski J."/>
            <person name="Schneider O."/>
            <person name="Winkler A."/>
            <person name="Zotchev S.B."/>
        </authorList>
    </citation>
    <scope>NUCLEOTIDE SEQUENCE [LARGE SCALE GENOMIC DNA]</scope>
    <source>
        <strain evidence="3 4">DSM 45305</strain>
    </source>
</reference>
<evidence type="ECO:0000256" key="2">
    <source>
        <dbReference type="ARBA" id="ARBA00023002"/>
    </source>
</evidence>
<proteinExistence type="inferred from homology"/>
<dbReference type="SUPFAM" id="SSF89733">
    <property type="entry name" value="L-sulfolactate dehydrogenase-like"/>
    <property type="match status" value="1"/>
</dbReference>
<gene>
    <name evidence="3" type="ORF">BAY60_17345</name>
</gene>
<dbReference type="InterPro" id="IPR003767">
    <property type="entry name" value="Malate/L-lactate_DH-like"/>
</dbReference>
<dbReference type="InterPro" id="IPR043144">
    <property type="entry name" value="Mal/L-sulf/L-lact_DH-like_ah"/>
</dbReference>
<dbReference type="Pfam" id="PF02615">
    <property type="entry name" value="Ldh_2"/>
    <property type="match status" value="1"/>
</dbReference>
<dbReference type="GO" id="GO:0016491">
    <property type="term" value="F:oxidoreductase activity"/>
    <property type="evidence" value="ECO:0007669"/>
    <property type="project" value="UniProtKB-KW"/>
</dbReference>
<name>A0A2V4B228_9PSEU</name>
<dbReference type="RefSeq" id="WP_170160445.1">
    <property type="nucleotide sequence ID" value="NZ_MASW01000002.1"/>
</dbReference>
<comment type="similarity">
    <text evidence="1">Belongs to the LDH2/MDH2 oxidoreductase family.</text>
</comment>
<sequence length="343" mass="35846">MSHPSADELRDLATQILTVAGAAPADAAAVAGSLVLSNLLGHDSHGVRRLGQYLGEIRDGRIDPTARPKAEATRPGALLVHGRWAFGQLAAAHAVRELHTVATRQGAGVATITECNHVGRLGEYVGALAEDGLVGLAFGNADPTVAPFGGGRRRLGTNPLAWAVPRAEGRPPVVMDWATAGIAEGKLALVRDRAEAVPPGLVLDAHGRATTDPAAFYGGGALLPFGGHKGYGLSLLIEIVGGLLSGVGIGSMPGYTGGFGTVLVALDIAAFTAPEHFREQTERFCAELAATPPAEGHTEVLVPGEPEQRIHAQRSREGIPISKHTWDELHRLRSYPFDDTAKE</sequence>
<accession>A0A2V4B228</accession>
<dbReference type="PANTHER" id="PTHR11091:SF0">
    <property type="entry name" value="MALATE DEHYDROGENASE"/>
    <property type="match status" value="1"/>
</dbReference>
<dbReference type="EMBL" id="MASW01000002">
    <property type="protein sequence ID" value="PXY28103.1"/>
    <property type="molecule type" value="Genomic_DNA"/>
</dbReference>
<dbReference type="Proteomes" id="UP000249915">
    <property type="component" value="Unassembled WGS sequence"/>
</dbReference>
<comment type="caution">
    <text evidence="3">The sequence shown here is derived from an EMBL/GenBank/DDBJ whole genome shotgun (WGS) entry which is preliminary data.</text>
</comment>
<dbReference type="Gene3D" id="1.10.1530.10">
    <property type="match status" value="1"/>
</dbReference>
<keyword evidence="4" id="KW-1185">Reference proteome</keyword>
<dbReference type="InterPro" id="IPR036111">
    <property type="entry name" value="Mal/L-sulfo/L-lacto_DH-like_sf"/>
</dbReference>
<dbReference type="PANTHER" id="PTHR11091">
    <property type="entry name" value="OXIDOREDUCTASE-RELATED"/>
    <property type="match status" value="1"/>
</dbReference>
<evidence type="ECO:0000256" key="1">
    <source>
        <dbReference type="ARBA" id="ARBA00006056"/>
    </source>
</evidence>
<protein>
    <submittedName>
        <fullName evidence="3">Uncharacterized protein</fullName>
    </submittedName>
</protein>
<organism evidence="3 4">
    <name type="scientific">Prauserella muralis</name>
    <dbReference type="NCBI Taxonomy" id="588067"/>
    <lineage>
        <taxon>Bacteria</taxon>
        <taxon>Bacillati</taxon>
        <taxon>Actinomycetota</taxon>
        <taxon>Actinomycetes</taxon>
        <taxon>Pseudonocardiales</taxon>
        <taxon>Pseudonocardiaceae</taxon>
        <taxon>Prauserella</taxon>
    </lineage>
</organism>
<dbReference type="Gene3D" id="3.30.1370.60">
    <property type="entry name" value="Hypothetical oxidoreductase yiak, domain 2"/>
    <property type="match status" value="1"/>
</dbReference>
<evidence type="ECO:0000313" key="4">
    <source>
        <dbReference type="Proteomes" id="UP000249915"/>
    </source>
</evidence>
<evidence type="ECO:0000313" key="3">
    <source>
        <dbReference type="EMBL" id="PXY28103.1"/>
    </source>
</evidence>